<dbReference type="AlphaFoldDB" id="A0AAV4M5S6"/>
<evidence type="ECO:0000313" key="2">
    <source>
        <dbReference type="Proteomes" id="UP001054945"/>
    </source>
</evidence>
<protein>
    <submittedName>
        <fullName evidence="1">Uncharacterized protein</fullName>
    </submittedName>
</protein>
<organism evidence="1 2">
    <name type="scientific">Caerostris extrusa</name>
    <name type="common">Bark spider</name>
    <name type="synonym">Caerostris bankana</name>
    <dbReference type="NCBI Taxonomy" id="172846"/>
    <lineage>
        <taxon>Eukaryota</taxon>
        <taxon>Metazoa</taxon>
        <taxon>Ecdysozoa</taxon>
        <taxon>Arthropoda</taxon>
        <taxon>Chelicerata</taxon>
        <taxon>Arachnida</taxon>
        <taxon>Araneae</taxon>
        <taxon>Araneomorphae</taxon>
        <taxon>Entelegynae</taxon>
        <taxon>Araneoidea</taxon>
        <taxon>Araneidae</taxon>
        <taxon>Caerostris</taxon>
    </lineage>
</organism>
<name>A0AAV4M5S6_CAEEX</name>
<dbReference type="Proteomes" id="UP001054945">
    <property type="component" value="Unassembled WGS sequence"/>
</dbReference>
<keyword evidence="2" id="KW-1185">Reference proteome</keyword>
<accession>A0AAV4M5S6</accession>
<dbReference type="EMBL" id="BPLR01019394">
    <property type="protein sequence ID" value="GIX67384.1"/>
    <property type="molecule type" value="Genomic_DNA"/>
</dbReference>
<sequence>MKRLLDSFSVNLFHTWEDKARLTAAGVLTTDSFKLDNQAMRRRRFTRMVRNNSPLFATLQSDAAAVLIVVFKETWQPI</sequence>
<reference evidence="1 2" key="1">
    <citation type="submission" date="2021-06" db="EMBL/GenBank/DDBJ databases">
        <title>Caerostris extrusa draft genome.</title>
        <authorList>
            <person name="Kono N."/>
            <person name="Arakawa K."/>
        </authorList>
    </citation>
    <scope>NUCLEOTIDE SEQUENCE [LARGE SCALE GENOMIC DNA]</scope>
</reference>
<proteinExistence type="predicted"/>
<evidence type="ECO:0000313" key="1">
    <source>
        <dbReference type="EMBL" id="GIX67384.1"/>
    </source>
</evidence>
<gene>
    <name evidence="1" type="ORF">CEXT_740131</name>
</gene>
<comment type="caution">
    <text evidence="1">The sequence shown here is derived from an EMBL/GenBank/DDBJ whole genome shotgun (WGS) entry which is preliminary data.</text>
</comment>